<organism evidence="1 2">
    <name type="scientific">Crenothrix polyspora</name>
    <dbReference type="NCBI Taxonomy" id="360316"/>
    <lineage>
        <taxon>Bacteria</taxon>
        <taxon>Pseudomonadati</taxon>
        <taxon>Pseudomonadota</taxon>
        <taxon>Gammaproteobacteria</taxon>
        <taxon>Methylococcales</taxon>
        <taxon>Crenotrichaceae</taxon>
        <taxon>Crenothrix</taxon>
    </lineage>
</organism>
<gene>
    <name evidence="1" type="ORF">CRENPOLYSF1_20046</name>
</gene>
<proteinExistence type="predicted"/>
<dbReference type="AlphaFoldDB" id="A0A1R4H5R7"/>
<protein>
    <submittedName>
        <fullName evidence="1">Uncharacterized protein</fullName>
    </submittedName>
</protein>
<evidence type="ECO:0000313" key="2">
    <source>
        <dbReference type="Proteomes" id="UP000195667"/>
    </source>
</evidence>
<evidence type="ECO:0000313" key="1">
    <source>
        <dbReference type="EMBL" id="SJM91603.1"/>
    </source>
</evidence>
<dbReference type="Proteomes" id="UP000195667">
    <property type="component" value="Unassembled WGS sequence"/>
</dbReference>
<reference evidence="2" key="1">
    <citation type="submission" date="2017-02" db="EMBL/GenBank/DDBJ databases">
        <authorList>
            <person name="Daims H."/>
        </authorList>
    </citation>
    <scope>NUCLEOTIDE SEQUENCE [LARGE SCALE GENOMIC DNA]</scope>
</reference>
<dbReference type="RefSeq" id="WP_087143027.1">
    <property type="nucleotide sequence ID" value="NZ_FUKI01000093.1"/>
</dbReference>
<name>A0A1R4H5R7_9GAMM</name>
<accession>A0A1R4H5R7</accession>
<keyword evidence="2" id="KW-1185">Reference proteome</keyword>
<sequence length="236" mass="27360">MKHYQKFTPFSKLSRHKQRDLYVRLRGKIKRTASDYGQNFTSMLLLNEADRPAFFNQWFDFYFLGLDGATIWNAAICTANQAYWEAIRDLAYDESYRLCPSNPDEDDIDSLFIPVYDPVTGKKLHYVMREPEVHQALNKLTRSQFAQEYSSKLIHEDTGHTAPIFESFQTDKTYRYGIGLNAVVDVPEINVDTIEAMITKFRSAGEKNWESAIPVDRSRLPGDTFEVLAQAYRVKT</sequence>
<dbReference type="OrthoDB" id="8557528at2"/>
<dbReference type="EMBL" id="FUKI01000093">
    <property type="protein sequence ID" value="SJM91603.1"/>
    <property type="molecule type" value="Genomic_DNA"/>
</dbReference>